<dbReference type="RefSeq" id="WP_075083877.1">
    <property type="nucleotide sequence ID" value="NZ_CP042912.1"/>
</dbReference>
<keyword evidence="1" id="KW-1133">Transmembrane helix</keyword>
<proteinExistence type="predicted"/>
<dbReference type="AlphaFoldDB" id="A0A5B9PH29"/>
<dbReference type="KEGG" id="mff:MFFC18_44750"/>
<evidence type="ECO:0000313" key="3">
    <source>
        <dbReference type="Proteomes" id="UP000322214"/>
    </source>
</evidence>
<gene>
    <name evidence="2" type="ORF">MFFC18_44750</name>
</gene>
<reference evidence="2 3" key="1">
    <citation type="submission" date="2019-08" db="EMBL/GenBank/DDBJ databases">
        <title>Deep-cultivation of Planctomycetes and their phenomic and genomic characterization uncovers novel biology.</title>
        <authorList>
            <person name="Wiegand S."/>
            <person name="Jogler M."/>
            <person name="Boedeker C."/>
            <person name="Pinto D."/>
            <person name="Vollmers J."/>
            <person name="Rivas-Marin E."/>
            <person name="Kohn T."/>
            <person name="Peeters S.H."/>
            <person name="Heuer A."/>
            <person name="Rast P."/>
            <person name="Oberbeckmann S."/>
            <person name="Bunk B."/>
            <person name="Jeske O."/>
            <person name="Meyerdierks A."/>
            <person name="Storesund J.E."/>
            <person name="Kallscheuer N."/>
            <person name="Luecker S."/>
            <person name="Lage O.M."/>
            <person name="Pohl T."/>
            <person name="Merkel B.J."/>
            <person name="Hornburger P."/>
            <person name="Mueller R.-W."/>
            <person name="Bruemmer F."/>
            <person name="Labrenz M."/>
            <person name="Spormann A.M."/>
            <person name="Op den Camp H."/>
            <person name="Overmann J."/>
            <person name="Amann R."/>
            <person name="Jetten M.S.M."/>
            <person name="Mascher T."/>
            <person name="Medema M.H."/>
            <person name="Devos D.P."/>
            <person name="Kaster A.-K."/>
            <person name="Ovreas L."/>
            <person name="Rohde M."/>
            <person name="Galperin M.Y."/>
            <person name="Jogler C."/>
        </authorList>
    </citation>
    <scope>NUCLEOTIDE SEQUENCE [LARGE SCALE GENOMIC DNA]</scope>
    <source>
        <strain evidence="2 3">FC18</strain>
    </source>
</reference>
<keyword evidence="1" id="KW-0472">Membrane</keyword>
<protein>
    <recommendedName>
        <fullName evidence="4">DUF1772 domain-containing protein</fullName>
    </recommendedName>
</protein>
<keyword evidence="3" id="KW-1185">Reference proteome</keyword>
<dbReference type="STRING" id="980251.GCA_001642875_01094"/>
<dbReference type="OrthoDB" id="27509at2"/>
<name>A0A5B9PH29_9BACT</name>
<sequence length="145" mass="16587">MANLVLCLNLLSTWYMVGLIWMVQCVHYPLFAKVSAENYVAYQQLHERYITPVVGVPMLIEIVTAMLLLNFVPKGVPVAWVWTALILLIVAWLSTAFLQVPCHSKLNIAFDDVVHRRLVNTNWIRTVSWTARGILVAWFVFGSRT</sequence>
<evidence type="ECO:0000313" key="2">
    <source>
        <dbReference type="EMBL" id="QEG24555.1"/>
    </source>
</evidence>
<evidence type="ECO:0000256" key="1">
    <source>
        <dbReference type="SAM" id="Phobius"/>
    </source>
</evidence>
<dbReference type="EMBL" id="CP042912">
    <property type="protein sequence ID" value="QEG24555.1"/>
    <property type="molecule type" value="Genomic_DNA"/>
</dbReference>
<evidence type="ECO:0008006" key="4">
    <source>
        <dbReference type="Google" id="ProtNLM"/>
    </source>
</evidence>
<accession>A0A5B9PH29</accession>
<feature type="transmembrane region" description="Helical" evidence="1">
    <location>
        <begin position="49"/>
        <end position="72"/>
    </location>
</feature>
<feature type="transmembrane region" description="Helical" evidence="1">
    <location>
        <begin position="79"/>
        <end position="100"/>
    </location>
</feature>
<feature type="transmembrane region" description="Helical" evidence="1">
    <location>
        <begin position="123"/>
        <end position="141"/>
    </location>
</feature>
<dbReference type="Proteomes" id="UP000322214">
    <property type="component" value="Chromosome"/>
</dbReference>
<keyword evidence="1" id="KW-0812">Transmembrane</keyword>
<organism evidence="2 3">
    <name type="scientific">Mariniblastus fucicola</name>
    <dbReference type="NCBI Taxonomy" id="980251"/>
    <lineage>
        <taxon>Bacteria</taxon>
        <taxon>Pseudomonadati</taxon>
        <taxon>Planctomycetota</taxon>
        <taxon>Planctomycetia</taxon>
        <taxon>Pirellulales</taxon>
        <taxon>Pirellulaceae</taxon>
        <taxon>Mariniblastus</taxon>
    </lineage>
</organism>